<organism evidence="2 3">
    <name type="scientific">Rangifer tarandus platyrhynchus</name>
    <name type="common">Svalbard reindeer</name>
    <dbReference type="NCBI Taxonomy" id="3082113"/>
    <lineage>
        <taxon>Eukaryota</taxon>
        <taxon>Metazoa</taxon>
        <taxon>Chordata</taxon>
        <taxon>Craniata</taxon>
        <taxon>Vertebrata</taxon>
        <taxon>Euteleostomi</taxon>
        <taxon>Mammalia</taxon>
        <taxon>Eutheria</taxon>
        <taxon>Laurasiatheria</taxon>
        <taxon>Artiodactyla</taxon>
        <taxon>Ruminantia</taxon>
        <taxon>Pecora</taxon>
        <taxon>Cervidae</taxon>
        <taxon>Odocoileinae</taxon>
        <taxon>Rangifer</taxon>
    </lineage>
</organism>
<dbReference type="EMBL" id="OX459940">
    <property type="protein sequence ID" value="CAI9174223.1"/>
    <property type="molecule type" value="Genomic_DNA"/>
</dbReference>
<feature type="region of interest" description="Disordered" evidence="1">
    <location>
        <begin position="30"/>
        <end position="139"/>
    </location>
</feature>
<reference evidence="2" key="1">
    <citation type="submission" date="2023-04" db="EMBL/GenBank/DDBJ databases">
        <authorList>
            <consortium name="ELIXIR-Norway"/>
        </authorList>
    </citation>
    <scope>NUCLEOTIDE SEQUENCE [LARGE SCALE GENOMIC DNA]</scope>
</reference>
<proteinExistence type="predicted"/>
<name>A0ABN8ZL64_RANTA</name>
<evidence type="ECO:0000313" key="2">
    <source>
        <dbReference type="EMBL" id="CAI9174223.1"/>
    </source>
</evidence>
<dbReference type="Proteomes" id="UP001176941">
    <property type="component" value="Chromosome 4"/>
</dbReference>
<evidence type="ECO:0000256" key="1">
    <source>
        <dbReference type="SAM" id="MobiDB-lite"/>
    </source>
</evidence>
<evidence type="ECO:0000313" key="3">
    <source>
        <dbReference type="Proteomes" id="UP001176941"/>
    </source>
</evidence>
<protein>
    <submittedName>
        <fullName evidence="2">Uncharacterized protein</fullName>
    </submittedName>
</protein>
<keyword evidence="3" id="KW-1185">Reference proteome</keyword>
<gene>
    <name evidence="2" type="ORF">MRATA1EN1_LOCUS23185</name>
</gene>
<feature type="compositionally biased region" description="Basic and acidic residues" evidence="1">
    <location>
        <begin position="118"/>
        <end position="135"/>
    </location>
</feature>
<sequence>MPAGDLLVLRLGFLGSLRTYGGGIVLQCGGGEQEGTGSPPPAGLEAYGKPRTGPPTHRPTDRDSGTSRVGALAGRAGGKAGPDQPRVLSSRSFRLSKIPCEPAASKPFAREGVPGRRVGSERKAGRAEGQRRPPRDPVALALGAPGRASHVRCRRRPDSRCFARAATRSPVPCFRTRARGAAATVFKNGEFLRAEFPGPDLPQTTAKTENSGVRRGVEGVWLPRAGGGEALRDRFQRNETEAQAGGQVWASVRGNGALPPRPAHPCFPSPNPSPDAPEIQNRREGLRRATQGPLSAQRISVVCIGWKSREKFWSSGLVPNPCPFSAGRWK</sequence>
<accession>A0ABN8ZL64</accession>